<evidence type="ECO:0000313" key="3">
    <source>
        <dbReference type="Proteomes" id="UP000191004"/>
    </source>
</evidence>
<keyword evidence="2" id="KW-0808">Transferase</keyword>
<accession>A0A1T3CYC8</accession>
<dbReference type="Proteomes" id="UP000191004">
    <property type="component" value="Unassembled WGS sequence"/>
</dbReference>
<dbReference type="OrthoDB" id="5584477at2759"/>
<dbReference type="Pfam" id="PF17667">
    <property type="entry name" value="Pkinase_fungal"/>
    <property type="match status" value="1"/>
</dbReference>
<dbReference type="PANTHER" id="PTHR38248:SF2">
    <property type="entry name" value="FUNK1 11"/>
    <property type="match status" value="1"/>
</dbReference>
<dbReference type="PROSITE" id="PS50011">
    <property type="entry name" value="PROTEIN_KINASE_DOM"/>
    <property type="match status" value="1"/>
</dbReference>
<dbReference type="GO" id="GO:0005524">
    <property type="term" value="F:ATP binding"/>
    <property type="evidence" value="ECO:0007669"/>
    <property type="project" value="InterPro"/>
</dbReference>
<organism evidence="2 3">
    <name type="scientific">Trichoderma guizhouense</name>
    <dbReference type="NCBI Taxonomy" id="1491466"/>
    <lineage>
        <taxon>Eukaryota</taxon>
        <taxon>Fungi</taxon>
        <taxon>Dikarya</taxon>
        <taxon>Ascomycota</taxon>
        <taxon>Pezizomycotina</taxon>
        <taxon>Sordariomycetes</taxon>
        <taxon>Hypocreomycetidae</taxon>
        <taxon>Hypocreales</taxon>
        <taxon>Hypocreaceae</taxon>
        <taxon>Trichoderma</taxon>
    </lineage>
</organism>
<dbReference type="SUPFAM" id="SSF56112">
    <property type="entry name" value="Protein kinase-like (PK-like)"/>
    <property type="match status" value="1"/>
</dbReference>
<dbReference type="Gene3D" id="1.10.510.10">
    <property type="entry name" value="Transferase(Phosphotransferase) domain 1"/>
    <property type="match status" value="1"/>
</dbReference>
<gene>
    <name evidence="2" type="ORF">A0O28_0061870</name>
</gene>
<evidence type="ECO:0000259" key="1">
    <source>
        <dbReference type="PROSITE" id="PS50011"/>
    </source>
</evidence>
<protein>
    <submittedName>
        <fullName evidence="2">Protein kinase-like domain</fullName>
    </submittedName>
</protein>
<comment type="caution">
    <text evidence="2">The sequence shown here is derived from an EMBL/GenBank/DDBJ whole genome shotgun (WGS) entry which is preliminary data.</text>
</comment>
<dbReference type="AlphaFoldDB" id="A0A1T3CYC8"/>
<dbReference type="InterPro" id="IPR040976">
    <property type="entry name" value="Pkinase_fungal"/>
</dbReference>
<evidence type="ECO:0000313" key="2">
    <source>
        <dbReference type="EMBL" id="OPB46066.1"/>
    </source>
</evidence>
<reference evidence="2 3" key="1">
    <citation type="submission" date="2016-04" db="EMBL/GenBank/DDBJ databases">
        <title>Multiple horizontal gene transfer events from other fungi enriched the ability of the initially mycotrophic fungus Trichoderma (Ascomycota) to feed on dead plant biomass.</title>
        <authorList>
            <person name="Atanasova L."/>
            <person name="Chenthamara K."/>
            <person name="Zhang J."/>
            <person name="Grujic M."/>
            <person name="Henrissat B."/>
            <person name="Kuo A."/>
            <person name="Aertz A."/>
            <person name="Salamov A."/>
            <person name="Lipzen A."/>
            <person name="Labutti K."/>
            <person name="Barry K."/>
            <person name="Miao Y."/>
            <person name="Rahimi M.J."/>
            <person name="Shen Q."/>
            <person name="Grigoriev I.V."/>
            <person name="Kubicek C.P."/>
            <person name="Druzhinina I.S."/>
        </authorList>
    </citation>
    <scope>NUCLEOTIDE SEQUENCE [LARGE SCALE GENOMIC DNA]</scope>
    <source>
        <strain evidence="2 3">NJAU 4742</strain>
    </source>
</reference>
<dbReference type="EMBL" id="LVVK01000003">
    <property type="protein sequence ID" value="OPB46066.1"/>
    <property type="molecule type" value="Genomic_DNA"/>
</dbReference>
<feature type="domain" description="Protein kinase" evidence="1">
    <location>
        <begin position="240"/>
        <end position="566"/>
    </location>
</feature>
<dbReference type="InterPro" id="IPR000719">
    <property type="entry name" value="Prot_kinase_dom"/>
</dbReference>
<sequence length="617" mass="68848">MENHLTGPSRYRIAELPTNVSSDFKTTLKSLQSDRGELKLDDNVFRGVDGFLAKYFKKSDTVQDTIDDAKLVDGINKLSTNIFNIANLDTLMDWLVDFRSLFFPADPNIPFRFRFRFRCESITTPGPPFSASIYFETEDISTAAGSTRVYGEYHHGGAPVAGDDNGFLPFAARVLQVFKAQPTRHFLHAFFLHGTTLELWVFDRAGAYSSGPIDLAQNPQELFHIMAGYGMMNDKEYGINTFARCLGPGSDSYISFDGGVPSDTACSSDGDVSSDEGTIKKLYLRQEMLAAPGHLVGLGTTCFAASTSTPYEANIIVKFSWRANKTTDEPQLLQKLRKRGVWGVVKLLGHRDLVTIAELRQDLQFPKPFVNRTLSCVITSPIGRPIRKFSSIIELLDVLSDIVSAIESLYVDGDVLHRNIAIKNLVIDPPGDSGNPSGILTNFDAALDLDEARPVEKRVGSNGFMAIGVLRGEKHTYRHDLESLFYVFLWLAIANDSEHDHPHEILKRLPKTSRLQKWYSPVLDFDAVEKAVAADMSPEGFKGILEEFSPGFNELKDLAKELHELIFPVRDEPILTGYPGYNKDKKAAAWLRDEIQGAIRRSATALDKDNYELEIKN</sequence>
<dbReference type="InterPro" id="IPR011009">
    <property type="entry name" value="Kinase-like_dom_sf"/>
</dbReference>
<keyword evidence="2" id="KW-0418">Kinase</keyword>
<dbReference type="GO" id="GO:0004672">
    <property type="term" value="F:protein kinase activity"/>
    <property type="evidence" value="ECO:0007669"/>
    <property type="project" value="InterPro"/>
</dbReference>
<keyword evidence="3" id="KW-1185">Reference proteome</keyword>
<dbReference type="PANTHER" id="PTHR38248">
    <property type="entry name" value="FUNK1 6"/>
    <property type="match status" value="1"/>
</dbReference>
<name>A0A1T3CYC8_9HYPO</name>
<proteinExistence type="predicted"/>